<dbReference type="AlphaFoldDB" id="A0AAV7IEM8"/>
<evidence type="ECO:0000313" key="3">
    <source>
        <dbReference type="Proteomes" id="UP000826195"/>
    </source>
</evidence>
<protein>
    <recommendedName>
        <fullName evidence="4">Alkaline phosphatase</fullName>
    </recommendedName>
</protein>
<reference evidence="2 3" key="1">
    <citation type="journal article" date="2021" name="J. Hered.">
        <title>A chromosome-level genome assembly of the parasitoid wasp, Cotesia glomerata (Hymenoptera: Braconidae).</title>
        <authorList>
            <person name="Pinto B.J."/>
            <person name="Weis J.J."/>
            <person name="Gamble T."/>
            <person name="Ode P.J."/>
            <person name="Paul R."/>
            <person name="Zaspel J.M."/>
        </authorList>
    </citation>
    <scope>NUCLEOTIDE SEQUENCE [LARGE SCALE GENOMIC DNA]</scope>
    <source>
        <strain evidence="2">CgM1</strain>
    </source>
</reference>
<sequence length="88" mass="10198">MRVLYPWVEVFQLLLISMAYIEKNYDKANYRVYYLIGDGESAKGTAQEDAALLNLRLIRHGTAYIFNQLRNDELDVWIVISHEAIFGG</sequence>
<comment type="caution">
    <text evidence="2">The sequence shown here is derived from an EMBL/GenBank/DDBJ whole genome shotgun (WGS) entry which is preliminary data.</text>
</comment>
<evidence type="ECO:0000256" key="1">
    <source>
        <dbReference type="SAM" id="SignalP"/>
    </source>
</evidence>
<feature type="signal peptide" evidence="1">
    <location>
        <begin position="1"/>
        <end position="19"/>
    </location>
</feature>
<organism evidence="2 3">
    <name type="scientific">Cotesia glomerata</name>
    <name type="common">Lepidopteran parasitic wasp</name>
    <name type="synonym">Apanteles glomeratus</name>
    <dbReference type="NCBI Taxonomy" id="32391"/>
    <lineage>
        <taxon>Eukaryota</taxon>
        <taxon>Metazoa</taxon>
        <taxon>Ecdysozoa</taxon>
        <taxon>Arthropoda</taxon>
        <taxon>Hexapoda</taxon>
        <taxon>Insecta</taxon>
        <taxon>Pterygota</taxon>
        <taxon>Neoptera</taxon>
        <taxon>Endopterygota</taxon>
        <taxon>Hymenoptera</taxon>
        <taxon>Apocrita</taxon>
        <taxon>Ichneumonoidea</taxon>
        <taxon>Braconidae</taxon>
        <taxon>Microgastrinae</taxon>
        <taxon>Cotesia</taxon>
    </lineage>
</organism>
<evidence type="ECO:0000313" key="2">
    <source>
        <dbReference type="EMBL" id="KAH0549651.1"/>
    </source>
</evidence>
<keyword evidence="3" id="KW-1185">Reference proteome</keyword>
<accession>A0AAV7IEM8</accession>
<keyword evidence="1" id="KW-0732">Signal</keyword>
<dbReference type="Proteomes" id="UP000826195">
    <property type="component" value="Unassembled WGS sequence"/>
</dbReference>
<feature type="chain" id="PRO_5043473729" description="Alkaline phosphatase" evidence="1">
    <location>
        <begin position="20"/>
        <end position="88"/>
    </location>
</feature>
<dbReference type="EMBL" id="JAHXZJ010001864">
    <property type="protein sequence ID" value="KAH0549651.1"/>
    <property type="molecule type" value="Genomic_DNA"/>
</dbReference>
<gene>
    <name evidence="2" type="ORF">KQX54_011724</name>
</gene>
<evidence type="ECO:0008006" key="4">
    <source>
        <dbReference type="Google" id="ProtNLM"/>
    </source>
</evidence>
<proteinExistence type="predicted"/>
<name>A0AAV7IEM8_COTGL</name>